<sequence>MPGTTATFSSPSPPPIHPLQTSPLHHPSHATKRLNGLATLCIEKKLLDEIDIDAIVDDFASASFSLTSLWRNELDGGSLSSTVILNFVYSLAKRQ</sequence>
<dbReference type="Gramene" id="ORUFI02G15540.1">
    <property type="protein sequence ID" value="ORUFI02G15540.1"/>
    <property type="gene ID" value="ORUFI02G15540"/>
</dbReference>
<name>A0A0E0NE86_ORYRU</name>
<feature type="region of interest" description="Disordered" evidence="1">
    <location>
        <begin position="1"/>
        <end position="28"/>
    </location>
</feature>
<proteinExistence type="predicted"/>
<organism evidence="2 3">
    <name type="scientific">Oryza rufipogon</name>
    <name type="common">Brownbeard rice</name>
    <name type="synonym">Asian wild rice</name>
    <dbReference type="NCBI Taxonomy" id="4529"/>
    <lineage>
        <taxon>Eukaryota</taxon>
        <taxon>Viridiplantae</taxon>
        <taxon>Streptophyta</taxon>
        <taxon>Embryophyta</taxon>
        <taxon>Tracheophyta</taxon>
        <taxon>Spermatophyta</taxon>
        <taxon>Magnoliopsida</taxon>
        <taxon>Liliopsida</taxon>
        <taxon>Poales</taxon>
        <taxon>Poaceae</taxon>
        <taxon>BOP clade</taxon>
        <taxon>Oryzoideae</taxon>
        <taxon>Oryzeae</taxon>
        <taxon>Oryzinae</taxon>
        <taxon>Oryza</taxon>
    </lineage>
</organism>
<reference evidence="2" key="2">
    <citation type="submission" date="2015-06" db="UniProtKB">
        <authorList>
            <consortium name="EnsemblPlants"/>
        </authorList>
    </citation>
    <scope>IDENTIFICATION</scope>
</reference>
<evidence type="ECO:0000313" key="2">
    <source>
        <dbReference type="EnsemblPlants" id="ORUFI02G15540.1"/>
    </source>
</evidence>
<protein>
    <submittedName>
        <fullName evidence="2">Uncharacterized protein</fullName>
    </submittedName>
</protein>
<accession>A0A0E0NE86</accession>
<keyword evidence="3" id="KW-1185">Reference proteome</keyword>
<evidence type="ECO:0000256" key="1">
    <source>
        <dbReference type="SAM" id="MobiDB-lite"/>
    </source>
</evidence>
<dbReference type="Proteomes" id="UP000008022">
    <property type="component" value="Unassembled WGS sequence"/>
</dbReference>
<reference evidence="3" key="1">
    <citation type="submission" date="2013-06" db="EMBL/GenBank/DDBJ databases">
        <authorList>
            <person name="Zhao Q."/>
        </authorList>
    </citation>
    <scope>NUCLEOTIDE SEQUENCE</scope>
    <source>
        <strain evidence="3">cv. W1943</strain>
    </source>
</reference>
<dbReference type="EnsemblPlants" id="ORUFI02G15540.1">
    <property type="protein sequence ID" value="ORUFI02G15540.1"/>
    <property type="gene ID" value="ORUFI02G15540"/>
</dbReference>
<dbReference type="HOGENOM" id="CLU_2376537_0_0_1"/>
<evidence type="ECO:0000313" key="3">
    <source>
        <dbReference type="Proteomes" id="UP000008022"/>
    </source>
</evidence>
<dbReference type="AlphaFoldDB" id="A0A0E0NE86"/>